<keyword evidence="2" id="KW-1185">Reference proteome</keyword>
<dbReference type="KEGG" id="mng:MNEG_4799"/>
<protein>
    <submittedName>
        <fullName evidence="1">Uncharacterized protein</fullName>
    </submittedName>
</protein>
<organism evidence="1 2">
    <name type="scientific">Monoraphidium neglectum</name>
    <dbReference type="NCBI Taxonomy" id="145388"/>
    <lineage>
        <taxon>Eukaryota</taxon>
        <taxon>Viridiplantae</taxon>
        <taxon>Chlorophyta</taxon>
        <taxon>core chlorophytes</taxon>
        <taxon>Chlorophyceae</taxon>
        <taxon>CS clade</taxon>
        <taxon>Sphaeropleales</taxon>
        <taxon>Selenastraceae</taxon>
        <taxon>Monoraphidium</taxon>
    </lineage>
</organism>
<evidence type="ECO:0000313" key="2">
    <source>
        <dbReference type="Proteomes" id="UP000054498"/>
    </source>
</evidence>
<accession>A0A0D2MJM3</accession>
<dbReference type="AlphaFoldDB" id="A0A0D2MJM3"/>
<evidence type="ECO:0000313" key="1">
    <source>
        <dbReference type="EMBL" id="KIZ03165.1"/>
    </source>
</evidence>
<dbReference type="EMBL" id="KK100902">
    <property type="protein sequence ID" value="KIZ03165.1"/>
    <property type="molecule type" value="Genomic_DNA"/>
</dbReference>
<dbReference type="Proteomes" id="UP000054498">
    <property type="component" value="Unassembled WGS sequence"/>
</dbReference>
<dbReference type="RefSeq" id="XP_013902184.1">
    <property type="nucleotide sequence ID" value="XM_014046730.1"/>
</dbReference>
<dbReference type="GeneID" id="25737676"/>
<proteinExistence type="predicted"/>
<sequence length="183" mass="19778">MPDGEEGHAAEARLAALREGERQLQRAVAMRPRDMMPRVMLLRNLMLQDHGSEGRVPDLALSALAELSPIDADIAFTPQFVPAMQIVLLAVKALWKQGQEAGVPAFISAASERLPSMASDFGHLAERVEAQLTGGAWCEGGASADGLREEMLASHRWLSCIDLQAVDGRHHKSSPGLLSMDAF</sequence>
<name>A0A0D2MJM3_9CHLO</name>
<reference evidence="1 2" key="1">
    <citation type="journal article" date="2013" name="BMC Genomics">
        <title>Reconstruction of the lipid metabolism for the microalga Monoraphidium neglectum from its genome sequence reveals characteristics suitable for biofuel production.</title>
        <authorList>
            <person name="Bogen C."/>
            <person name="Al-Dilaimi A."/>
            <person name="Albersmeier A."/>
            <person name="Wichmann J."/>
            <person name="Grundmann M."/>
            <person name="Rupp O."/>
            <person name="Lauersen K.J."/>
            <person name="Blifernez-Klassen O."/>
            <person name="Kalinowski J."/>
            <person name="Goesmann A."/>
            <person name="Mussgnug J.H."/>
            <person name="Kruse O."/>
        </authorList>
    </citation>
    <scope>NUCLEOTIDE SEQUENCE [LARGE SCALE GENOMIC DNA]</scope>
    <source>
        <strain evidence="1 2">SAG 48.87</strain>
    </source>
</reference>
<gene>
    <name evidence="1" type="ORF">MNEG_4799</name>
</gene>